<evidence type="ECO:0000313" key="3">
    <source>
        <dbReference type="Proteomes" id="UP000667802"/>
    </source>
</evidence>
<dbReference type="AlphaFoldDB" id="A0AAP5I964"/>
<name>A0AAP5I964_9CYAN</name>
<protein>
    <submittedName>
        <fullName evidence="2">Uncharacterized protein</fullName>
    </submittedName>
</protein>
<dbReference type="EMBL" id="JAALHA020000011">
    <property type="protein sequence ID" value="MDR9897166.1"/>
    <property type="molecule type" value="Genomic_DNA"/>
</dbReference>
<evidence type="ECO:0000313" key="2">
    <source>
        <dbReference type="EMBL" id="MDR9897166.1"/>
    </source>
</evidence>
<comment type="caution">
    <text evidence="2">The sequence shown here is derived from an EMBL/GenBank/DDBJ whole genome shotgun (WGS) entry which is preliminary data.</text>
</comment>
<reference evidence="3" key="1">
    <citation type="journal article" date="2021" name="Science">
        <title>Hunting the eagle killer: A cyanobacterial neurotoxin causes vacuolar myelinopathy.</title>
        <authorList>
            <person name="Breinlinger S."/>
            <person name="Phillips T.J."/>
            <person name="Haram B.N."/>
            <person name="Mares J."/>
            <person name="Martinez Yerena J.A."/>
            <person name="Hrouzek P."/>
            <person name="Sobotka R."/>
            <person name="Henderson W.M."/>
            <person name="Schmieder P."/>
            <person name="Williams S.M."/>
            <person name="Lauderdale J.D."/>
            <person name="Wilde H.D."/>
            <person name="Gerrin W."/>
            <person name="Kust A."/>
            <person name="Washington J.W."/>
            <person name="Wagner C."/>
            <person name="Geier B."/>
            <person name="Liebeke M."/>
            <person name="Enke H."/>
            <person name="Niedermeyer T.H.J."/>
            <person name="Wilde S.B."/>
        </authorList>
    </citation>
    <scope>NUCLEOTIDE SEQUENCE [LARGE SCALE GENOMIC DNA]</scope>
    <source>
        <strain evidence="3">Thurmond2011</strain>
    </source>
</reference>
<accession>A0AAP5I964</accession>
<evidence type="ECO:0000256" key="1">
    <source>
        <dbReference type="SAM" id="MobiDB-lite"/>
    </source>
</evidence>
<sequence length="144" mass="15961">MSEEKSPQSFTISGGQLSNAQIAGQAGRDLKATQNQHLNQAESEKLLTQEDLVQLISQIEELFGISGLPETQIKKSLKHIESAKEEVQEKEPDKDFVAKNLQKAMKALKDTNETVEAGTNLWEKVQPIITKLLPWLGVAANFFS</sequence>
<proteinExistence type="predicted"/>
<organism evidence="2 3">
    <name type="scientific">Aetokthonos hydrillicola Thurmond2011</name>
    <dbReference type="NCBI Taxonomy" id="2712845"/>
    <lineage>
        <taxon>Bacteria</taxon>
        <taxon>Bacillati</taxon>
        <taxon>Cyanobacteriota</taxon>
        <taxon>Cyanophyceae</taxon>
        <taxon>Nostocales</taxon>
        <taxon>Hapalosiphonaceae</taxon>
        <taxon>Aetokthonos</taxon>
    </lineage>
</organism>
<keyword evidence="3" id="KW-1185">Reference proteome</keyword>
<feature type="compositionally biased region" description="Polar residues" evidence="1">
    <location>
        <begin position="7"/>
        <end position="22"/>
    </location>
</feature>
<dbReference type="RefSeq" id="WP_208341462.1">
    <property type="nucleotide sequence ID" value="NZ_CAWQFN010000903.1"/>
</dbReference>
<feature type="region of interest" description="Disordered" evidence="1">
    <location>
        <begin position="1"/>
        <end position="37"/>
    </location>
</feature>
<gene>
    <name evidence="2" type="ORF">G7B40_021740</name>
</gene>
<dbReference type="Proteomes" id="UP000667802">
    <property type="component" value="Unassembled WGS sequence"/>
</dbReference>